<dbReference type="Proteomes" id="UP000758856">
    <property type="component" value="Unassembled WGS sequence"/>
</dbReference>
<comment type="caution">
    <text evidence="1">The sequence shown here is derived from an EMBL/GenBank/DDBJ whole genome shotgun (WGS) entry which is preliminary data.</text>
</comment>
<proteinExistence type="predicted"/>
<gene>
    <name evidence="1" type="ORF">JOD31_000232</name>
</gene>
<sequence length="30" mass="3369">MPAKPGIHELHVELRPNVVEYPRTSARVTA</sequence>
<dbReference type="EMBL" id="JAFBCY010000001">
    <property type="protein sequence ID" value="MBM7850020.1"/>
    <property type="molecule type" value="Genomic_DNA"/>
</dbReference>
<accession>A0ABS2T2A2</accession>
<protein>
    <submittedName>
        <fullName evidence="1">Uncharacterized protein</fullName>
    </submittedName>
</protein>
<evidence type="ECO:0000313" key="1">
    <source>
        <dbReference type="EMBL" id="MBM7850020.1"/>
    </source>
</evidence>
<reference evidence="1 2" key="1">
    <citation type="submission" date="2021-01" db="EMBL/GenBank/DDBJ databases">
        <title>Genomic Encyclopedia of Type Strains, Phase IV (KMG-IV): sequencing the most valuable type-strain genomes for metagenomic binning, comparative biology and taxonomic classification.</title>
        <authorList>
            <person name="Goeker M."/>
        </authorList>
    </citation>
    <scope>NUCLEOTIDE SEQUENCE [LARGE SCALE GENOMIC DNA]</scope>
    <source>
        <strain evidence="1 2">DSM 6130</strain>
    </source>
</reference>
<keyword evidence="2" id="KW-1185">Reference proteome</keyword>
<organism evidence="1 2">
    <name type="scientific">Methylopila capsulata</name>
    <dbReference type="NCBI Taxonomy" id="61654"/>
    <lineage>
        <taxon>Bacteria</taxon>
        <taxon>Pseudomonadati</taxon>
        <taxon>Pseudomonadota</taxon>
        <taxon>Alphaproteobacteria</taxon>
        <taxon>Hyphomicrobiales</taxon>
        <taxon>Methylopilaceae</taxon>
        <taxon>Methylopila</taxon>
    </lineage>
</organism>
<evidence type="ECO:0000313" key="2">
    <source>
        <dbReference type="Proteomes" id="UP000758856"/>
    </source>
</evidence>
<name>A0ABS2T2A2_9HYPH</name>